<protein>
    <submittedName>
        <fullName evidence="3">Three-helix bundle dimerization domain-containing protein</fullName>
    </submittedName>
</protein>
<name>A0ABW7THC7_9NOCA</name>
<evidence type="ECO:0000256" key="1">
    <source>
        <dbReference type="SAM" id="MobiDB-lite"/>
    </source>
</evidence>
<reference evidence="3 4" key="1">
    <citation type="submission" date="2024-10" db="EMBL/GenBank/DDBJ databases">
        <title>The Natural Products Discovery Center: Release of the First 8490 Sequenced Strains for Exploring Actinobacteria Biosynthetic Diversity.</title>
        <authorList>
            <person name="Kalkreuter E."/>
            <person name="Kautsar S.A."/>
            <person name="Yang D."/>
            <person name="Bader C.D."/>
            <person name="Teijaro C.N."/>
            <person name="Fluegel L."/>
            <person name="Davis C.M."/>
            <person name="Simpson J.R."/>
            <person name="Lauterbach L."/>
            <person name="Steele A.D."/>
            <person name="Gui C."/>
            <person name="Meng S."/>
            <person name="Li G."/>
            <person name="Viehrig K."/>
            <person name="Ye F."/>
            <person name="Su P."/>
            <person name="Kiefer A.F."/>
            <person name="Nichols A."/>
            <person name="Cepeda A.J."/>
            <person name="Yan W."/>
            <person name="Fan B."/>
            <person name="Jiang Y."/>
            <person name="Adhikari A."/>
            <person name="Zheng C.-J."/>
            <person name="Schuster L."/>
            <person name="Cowan T.M."/>
            <person name="Smanski M.J."/>
            <person name="Chevrette M.G."/>
            <person name="De Carvalho L.P.S."/>
            <person name="Shen B."/>
        </authorList>
    </citation>
    <scope>NUCLEOTIDE SEQUENCE [LARGE SCALE GENOMIC DNA]</scope>
    <source>
        <strain evidence="3 4">NPDC020568</strain>
    </source>
</reference>
<keyword evidence="2" id="KW-0472">Membrane</keyword>
<organism evidence="3 4">
    <name type="scientific">Nocardia carnea</name>
    <dbReference type="NCBI Taxonomy" id="37328"/>
    <lineage>
        <taxon>Bacteria</taxon>
        <taxon>Bacillati</taxon>
        <taxon>Actinomycetota</taxon>
        <taxon>Actinomycetes</taxon>
        <taxon>Mycobacteriales</taxon>
        <taxon>Nocardiaceae</taxon>
        <taxon>Nocardia</taxon>
    </lineage>
</organism>
<feature type="transmembrane region" description="Helical" evidence="2">
    <location>
        <begin position="121"/>
        <end position="140"/>
    </location>
</feature>
<dbReference type="NCBIfam" id="NF046112">
    <property type="entry name" value="MSMEG_6209_Nter"/>
    <property type="match status" value="1"/>
</dbReference>
<comment type="caution">
    <text evidence="3">The sequence shown here is derived from an EMBL/GenBank/DDBJ whole genome shotgun (WGS) entry which is preliminary data.</text>
</comment>
<dbReference type="GeneID" id="93509173"/>
<proteinExistence type="predicted"/>
<evidence type="ECO:0000313" key="3">
    <source>
        <dbReference type="EMBL" id="MFI1460441.1"/>
    </source>
</evidence>
<evidence type="ECO:0000256" key="2">
    <source>
        <dbReference type="SAM" id="Phobius"/>
    </source>
</evidence>
<gene>
    <name evidence="3" type="ORF">ACH4WX_06915</name>
</gene>
<keyword evidence="4" id="KW-1185">Reference proteome</keyword>
<accession>A0ABW7THC7</accession>
<keyword evidence="2" id="KW-1133">Transmembrane helix</keyword>
<sequence length="482" mass="50797">MALDTAPKGEAPDDKAARELKAIRELENRLAAAYSADRSAAEVGVAVRTTHDRFSGSTVRDFVPILVERAVRRELEPAQEPEGATATGPDTATAPTEKLTMGAGETVSADRGRAPATGRRGLFVLAGAGVVAAGAAAWAVTRPGAEATNAAAPVAGAPLRTVTGIVGSEKTAFFGDPRVAEVFAAHGFEIRVKAAGSREIATSIDLAGQAFAFPSSLPAAEKLKREVGVRTQFTPFYSPMAIATFAPIMKLLDAAGAVRYDGPVPALDFAAYIDMVQRGVQWDELAGNRTYPVAKNILISTTDIRTSNSAAMYLAVAGYVVNDHAVVRGAAAEQHVLPTLQRLFLAQGYTEGSSTGPFEEYLTVGMGATPMTWIYEAQYVAGAVAGRLRDDMVLLYPSPTVLSRHTVVPLTPEGEEIGELLHNDPDLQALAAEHGFRTGDAARFDEVVTEHNVQVSPDLVDVVDVPAYETLEHLLGGVAGAY</sequence>
<feature type="region of interest" description="Disordered" evidence="1">
    <location>
        <begin position="74"/>
        <end position="113"/>
    </location>
</feature>
<dbReference type="RefSeq" id="WP_231508044.1">
    <property type="nucleotide sequence ID" value="NZ_JBIRUQ010000001.1"/>
</dbReference>
<dbReference type="Proteomes" id="UP001611263">
    <property type="component" value="Unassembled WGS sequence"/>
</dbReference>
<dbReference type="Gene3D" id="1.10.8.1060">
    <property type="entry name" value="Corynebacterium glutamicum thioredoxin-dependent arsenate reductase, N-terminal domain"/>
    <property type="match status" value="1"/>
</dbReference>
<evidence type="ECO:0000313" key="4">
    <source>
        <dbReference type="Proteomes" id="UP001611263"/>
    </source>
</evidence>
<dbReference type="EMBL" id="JBIRUQ010000001">
    <property type="protein sequence ID" value="MFI1460441.1"/>
    <property type="molecule type" value="Genomic_DNA"/>
</dbReference>
<feature type="compositionally biased region" description="Low complexity" evidence="1">
    <location>
        <begin position="83"/>
        <end position="96"/>
    </location>
</feature>
<keyword evidence="2" id="KW-0812">Transmembrane</keyword>